<dbReference type="PANTHER" id="PTHR30164:SF2">
    <property type="entry name" value="PROTEIN MTFA"/>
    <property type="match status" value="1"/>
</dbReference>
<evidence type="ECO:0008006" key="4">
    <source>
        <dbReference type="Google" id="ProtNLM"/>
    </source>
</evidence>
<dbReference type="EMBL" id="FQUU01000024">
    <property type="protein sequence ID" value="SHF93898.1"/>
    <property type="molecule type" value="Genomic_DNA"/>
</dbReference>
<keyword evidence="1" id="KW-0472">Membrane</keyword>
<feature type="transmembrane region" description="Helical" evidence="1">
    <location>
        <begin position="6"/>
        <end position="22"/>
    </location>
</feature>
<dbReference type="InterPro" id="IPR042252">
    <property type="entry name" value="MtfA_N"/>
</dbReference>
<dbReference type="GO" id="GO:0008237">
    <property type="term" value="F:metallopeptidase activity"/>
    <property type="evidence" value="ECO:0007669"/>
    <property type="project" value="InterPro"/>
</dbReference>
<dbReference type="InterPro" id="IPR010384">
    <property type="entry name" value="MtfA_fam"/>
</dbReference>
<dbReference type="OrthoDB" id="9786424at2"/>
<dbReference type="GO" id="GO:0005829">
    <property type="term" value="C:cytosol"/>
    <property type="evidence" value="ECO:0007669"/>
    <property type="project" value="TreeGrafter"/>
</dbReference>
<dbReference type="InterPro" id="IPR024079">
    <property type="entry name" value="MetalloPept_cat_dom_sf"/>
</dbReference>
<dbReference type="CDD" id="cd20169">
    <property type="entry name" value="Peptidase_M90_mtfA"/>
    <property type="match status" value="1"/>
</dbReference>
<accession>A0A1M5FQW3</accession>
<protein>
    <recommendedName>
        <fullName evidence="4">Peptidase</fullName>
    </recommendedName>
</protein>
<dbReference type="Pfam" id="PF06167">
    <property type="entry name" value="Peptidase_M90"/>
    <property type="match status" value="1"/>
</dbReference>
<dbReference type="STRING" id="1121884.SAMN02745131_03911"/>
<evidence type="ECO:0000256" key="1">
    <source>
        <dbReference type="SAM" id="Phobius"/>
    </source>
</evidence>
<dbReference type="AlphaFoldDB" id="A0A1M5FQW3"/>
<reference evidence="2" key="1">
    <citation type="submission" date="2016-11" db="EMBL/GenBank/DDBJ databases">
        <authorList>
            <person name="Jaros S."/>
            <person name="Januszkiewicz K."/>
            <person name="Wedrychowicz H."/>
        </authorList>
    </citation>
    <scope>NUCLEOTIDE SEQUENCE [LARGE SCALE GENOMIC DNA]</scope>
    <source>
        <strain evidence="2">DSM 18119</strain>
    </source>
</reference>
<dbReference type="Proteomes" id="UP000184048">
    <property type="component" value="Unassembled WGS sequence"/>
</dbReference>
<dbReference type="SUPFAM" id="SSF55486">
    <property type="entry name" value="Metalloproteases ('zincins'), catalytic domain"/>
    <property type="match status" value="1"/>
</dbReference>
<organism evidence="2 3">
    <name type="scientific">Flavisolibacter ginsengisoli DSM 18119</name>
    <dbReference type="NCBI Taxonomy" id="1121884"/>
    <lineage>
        <taxon>Bacteria</taxon>
        <taxon>Pseudomonadati</taxon>
        <taxon>Bacteroidota</taxon>
        <taxon>Chitinophagia</taxon>
        <taxon>Chitinophagales</taxon>
        <taxon>Chitinophagaceae</taxon>
        <taxon>Flavisolibacter</taxon>
    </lineage>
</organism>
<keyword evidence="1" id="KW-1133">Transmembrane helix</keyword>
<dbReference type="Gene3D" id="1.10.472.150">
    <property type="entry name" value="Glucose-regulated metallo-peptidase M90, N-terminal domain"/>
    <property type="match status" value="1"/>
</dbReference>
<gene>
    <name evidence="2" type="ORF">SAMN02745131_03911</name>
</gene>
<proteinExistence type="predicted"/>
<dbReference type="GO" id="GO:0004177">
    <property type="term" value="F:aminopeptidase activity"/>
    <property type="evidence" value="ECO:0007669"/>
    <property type="project" value="TreeGrafter"/>
</dbReference>
<dbReference type="PANTHER" id="PTHR30164">
    <property type="entry name" value="MTFA PEPTIDASE"/>
    <property type="match status" value="1"/>
</dbReference>
<evidence type="ECO:0000313" key="2">
    <source>
        <dbReference type="EMBL" id="SHF93898.1"/>
    </source>
</evidence>
<evidence type="ECO:0000313" key="3">
    <source>
        <dbReference type="Proteomes" id="UP000184048"/>
    </source>
</evidence>
<dbReference type="Gene3D" id="3.40.390.10">
    <property type="entry name" value="Collagenase (Catalytic Domain)"/>
    <property type="match status" value="1"/>
</dbReference>
<name>A0A1M5FQW3_9BACT</name>
<sequence length="255" mass="29715">MITFLQIFFALLIIILIILFVFRPRRKDMIAWPEDYRDTLNDYVSFYANLDEEGKKQFEDKFEKFLLATKITGANAVIEDLDRVLIGAAAVIPVYYINDWEYVNLREVLVYPGNFNTEFEQEGHERMISGMVGTGHLQNVMILSKWELRQGFINSQSNRNTALHEFIHLVDKMDGTLDGVPELLLERKYLAQWKQLIDQTMLDVRNGVSDIDAYAATSPVECFAVISEYFFEQPEAFQANHPELNTLLQRIFRRV</sequence>
<keyword evidence="1" id="KW-0812">Transmembrane</keyword>
<dbReference type="RefSeq" id="WP_072837030.1">
    <property type="nucleotide sequence ID" value="NZ_FQUU01000024.1"/>
</dbReference>
<keyword evidence="3" id="KW-1185">Reference proteome</keyword>